<comment type="caution">
    <text evidence="1">The sequence shown here is derived from an EMBL/GenBank/DDBJ whole genome shotgun (WGS) entry which is preliminary data.</text>
</comment>
<name>A0A5B7GGV1_PORTR</name>
<evidence type="ECO:0000313" key="2">
    <source>
        <dbReference type="Proteomes" id="UP000324222"/>
    </source>
</evidence>
<dbReference type="EMBL" id="VSRR010016471">
    <property type="protein sequence ID" value="MPC59331.1"/>
    <property type="molecule type" value="Genomic_DNA"/>
</dbReference>
<organism evidence="1 2">
    <name type="scientific">Portunus trituberculatus</name>
    <name type="common">Swimming crab</name>
    <name type="synonym">Neptunus trituberculatus</name>
    <dbReference type="NCBI Taxonomy" id="210409"/>
    <lineage>
        <taxon>Eukaryota</taxon>
        <taxon>Metazoa</taxon>
        <taxon>Ecdysozoa</taxon>
        <taxon>Arthropoda</taxon>
        <taxon>Crustacea</taxon>
        <taxon>Multicrustacea</taxon>
        <taxon>Malacostraca</taxon>
        <taxon>Eumalacostraca</taxon>
        <taxon>Eucarida</taxon>
        <taxon>Decapoda</taxon>
        <taxon>Pleocyemata</taxon>
        <taxon>Brachyura</taxon>
        <taxon>Eubrachyura</taxon>
        <taxon>Portunoidea</taxon>
        <taxon>Portunidae</taxon>
        <taxon>Portuninae</taxon>
        <taxon>Portunus</taxon>
    </lineage>
</organism>
<evidence type="ECO:0000313" key="1">
    <source>
        <dbReference type="EMBL" id="MPC59331.1"/>
    </source>
</evidence>
<sequence length="109" mass="12018">MRHRPGGGSHSLVFRRRGVAQQGWSVSRCGSVVGSPRRSSQWVWLVWLVIGCLKESVLVPQPFPADCPEALTAHNQSVGVVQRPSGLQVLRAVRLDMQMASSPYCRQPV</sequence>
<dbReference type="AlphaFoldDB" id="A0A5B7GGV1"/>
<protein>
    <submittedName>
        <fullName evidence="1">Uncharacterized protein</fullName>
    </submittedName>
</protein>
<accession>A0A5B7GGV1</accession>
<gene>
    <name evidence="1" type="ORF">E2C01_053349</name>
</gene>
<reference evidence="1 2" key="1">
    <citation type="submission" date="2019-05" db="EMBL/GenBank/DDBJ databases">
        <title>Another draft genome of Portunus trituberculatus and its Hox gene families provides insights of decapod evolution.</title>
        <authorList>
            <person name="Jeong J.-H."/>
            <person name="Song I."/>
            <person name="Kim S."/>
            <person name="Choi T."/>
            <person name="Kim D."/>
            <person name="Ryu S."/>
            <person name="Kim W."/>
        </authorList>
    </citation>
    <scope>NUCLEOTIDE SEQUENCE [LARGE SCALE GENOMIC DNA]</scope>
    <source>
        <tissue evidence="1">Muscle</tissue>
    </source>
</reference>
<keyword evidence="2" id="KW-1185">Reference proteome</keyword>
<proteinExistence type="predicted"/>
<dbReference type="Proteomes" id="UP000324222">
    <property type="component" value="Unassembled WGS sequence"/>
</dbReference>